<dbReference type="EMBL" id="JAGSOG010000311">
    <property type="protein sequence ID" value="MBR7838635.1"/>
    <property type="molecule type" value="Genomic_DNA"/>
</dbReference>
<keyword evidence="2" id="KW-0732">Signal</keyword>
<comment type="similarity">
    <text evidence="1">Belongs to the cycloisomerase 2 family.</text>
</comment>
<comment type="caution">
    <text evidence="3">The sequence shown here is derived from an EMBL/GenBank/DDBJ whole genome shotgun (WGS) entry which is preliminary data.</text>
</comment>
<sequence>MHTAMRFTAAAAAAFAAAGIWGGTASAAQSGGGLVPLRGIGPVVFAQTDALTGNQVVAYRRAEDGRLTRLAAYDTGGLGGKLDGSVVDHLASQGSLTYDPRHRLLYAVNAGSDTVSVFAVYGDLLSLRQVVGSGGKFPVSVAVHDDAVYVLDALDGGAIQGYTVEDGRLRPHSDRHRALGLDPTATPQYTNTPGQVGFADRGRDLIVTTKANGDNVDVFRLDDEGAPAWAPVVTHLPSAVPFSFVEDPDSRTLYLTEAGPNAVVSFRLERDGRLVQLRTAQTGQSATCWITRVGNLLFASNAGSSTVSAYRAGVAGSLRSLGVFPTDPGTVDSAASRDGRFLYVQTGGNGILDAFAIRPDGKLVPIGAEIVPDAVGGEGIVAS</sequence>
<dbReference type="Gene3D" id="2.130.10.10">
    <property type="entry name" value="YVTN repeat-like/Quinoprotein amine dehydrogenase"/>
    <property type="match status" value="2"/>
</dbReference>
<dbReference type="GO" id="GO:0005829">
    <property type="term" value="C:cytosol"/>
    <property type="evidence" value="ECO:0007669"/>
    <property type="project" value="TreeGrafter"/>
</dbReference>
<feature type="signal peptide" evidence="2">
    <location>
        <begin position="1"/>
        <end position="27"/>
    </location>
</feature>
<organism evidence="3 4">
    <name type="scientific">Actinospica durhamensis</name>
    <dbReference type="NCBI Taxonomy" id="1508375"/>
    <lineage>
        <taxon>Bacteria</taxon>
        <taxon>Bacillati</taxon>
        <taxon>Actinomycetota</taxon>
        <taxon>Actinomycetes</taxon>
        <taxon>Catenulisporales</taxon>
        <taxon>Actinospicaceae</taxon>
        <taxon>Actinospica</taxon>
    </lineage>
</organism>
<evidence type="ECO:0000313" key="3">
    <source>
        <dbReference type="EMBL" id="MBR7838635.1"/>
    </source>
</evidence>
<evidence type="ECO:0000256" key="1">
    <source>
        <dbReference type="ARBA" id="ARBA00005564"/>
    </source>
</evidence>
<dbReference type="RefSeq" id="WP_212533088.1">
    <property type="nucleotide sequence ID" value="NZ_JAGSOG010000311.1"/>
</dbReference>
<dbReference type="Pfam" id="PF10282">
    <property type="entry name" value="Lactonase"/>
    <property type="match status" value="1"/>
</dbReference>
<dbReference type="AlphaFoldDB" id="A0A941IRC0"/>
<proteinExistence type="inferred from homology"/>
<accession>A0A941IRC0</accession>
<dbReference type="InterPro" id="IPR015943">
    <property type="entry name" value="WD40/YVTN_repeat-like_dom_sf"/>
</dbReference>
<dbReference type="InterPro" id="IPR019405">
    <property type="entry name" value="Lactonase_7-beta_prop"/>
</dbReference>
<dbReference type="GO" id="GO:0017057">
    <property type="term" value="F:6-phosphogluconolactonase activity"/>
    <property type="evidence" value="ECO:0007669"/>
    <property type="project" value="TreeGrafter"/>
</dbReference>
<reference evidence="3" key="1">
    <citation type="submission" date="2021-04" db="EMBL/GenBank/DDBJ databases">
        <title>Genome based classification of Actinospica acidithermotolerans sp. nov., an actinobacterium isolated from an Indonesian hot spring.</title>
        <authorList>
            <person name="Kusuma A.B."/>
            <person name="Putra K.E."/>
            <person name="Nafisah S."/>
            <person name="Loh J."/>
            <person name="Nouioui I."/>
            <person name="Goodfellow M."/>
        </authorList>
    </citation>
    <scope>NUCLEOTIDE SEQUENCE</scope>
    <source>
        <strain evidence="3">CSCA 57</strain>
    </source>
</reference>
<dbReference type="Proteomes" id="UP000675781">
    <property type="component" value="Unassembled WGS sequence"/>
</dbReference>
<dbReference type="PANTHER" id="PTHR30344">
    <property type="entry name" value="6-PHOSPHOGLUCONOLACTONASE-RELATED"/>
    <property type="match status" value="1"/>
</dbReference>
<protein>
    <submittedName>
        <fullName evidence="3">Beta-propeller fold lactonase family protein</fullName>
    </submittedName>
</protein>
<dbReference type="InterPro" id="IPR050282">
    <property type="entry name" value="Cycloisomerase_2"/>
</dbReference>
<evidence type="ECO:0000256" key="2">
    <source>
        <dbReference type="SAM" id="SignalP"/>
    </source>
</evidence>
<gene>
    <name evidence="3" type="ORF">KDL01_35535</name>
</gene>
<dbReference type="SUPFAM" id="SSF50969">
    <property type="entry name" value="YVTN repeat-like/Quinoprotein amine dehydrogenase"/>
    <property type="match status" value="1"/>
</dbReference>
<feature type="chain" id="PRO_5037210350" evidence="2">
    <location>
        <begin position="28"/>
        <end position="383"/>
    </location>
</feature>
<name>A0A941IRC0_9ACTN</name>
<evidence type="ECO:0000313" key="4">
    <source>
        <dbReference type="Proteomes" id="UP000675781"/>
    </source>
</evidence>
<keyword evidence="4" id="KW-1185">Reference proteome</keyword>
<dbReference type="PANTHER" id="PTHR30344:SF1">
    <property type="entry name" value="6-PHOSPHOGLUCONOLACTONASE"/>
    <property type="match status" value="1"/>
</dbReference>
<dbReference type="InterPro" id="IPR011044">
    <property type="entry name" value="Quino_amine_DH_bsu"/>
</dbReference>